<dbReference type="EMBL" id="JACOOS010000003">
    <property type="protein sequence ID" value="MBC5676728.1"/>
    <property type="molecule type" value="Genomic_DNA"/>
</dbReference>
<proteinExistence type="predicted"/>
<evidence type="ECO:0000313" key="1">
    <source>
        <dbReference type="EMBL" id="MBC5676728.1"/>
    </source>
</evidence>
<gene>
    <name evidence="1" type="ORF">H8S22_03620</name>
</gene>
<accession>A0ABR7FPF3</accession>
<organism evidence="1 2">
    <name type="scientific">Anaerostipes hominis</name>
    <name type="common">ex Liu et al. 2021</name>
    <dbReference type="NCBI Taxonomy" id="2763018"/>
    <lineage>
        <taxon>Bacteria</taxon>
        <taxon>Bacillati</taxon>
        <taxon>Bacillota</taxon>
        <taxon>Clostridia</taxon>
        <taxon>Lachnospirales</taxon>
        <taxon>Lachnospiraceae</taxon>
        <taxon>Anaerostipes</taxon>
    </lineage>
</organism>
<reference evidence="1 2" key="1">
    <citation type="submission" date="2020-08" db="EMBL/GenBank/DDBJ databases">
        <title>Genome public.</title>
        <authorList>
            <person name="Liu C."/>
            <person name="Sun Q."/>
        </authorList>
    </citation>
    <scope>NUCLEOTIDE SEQUENCE [LARGE SCALE GENOMIC DNA]</scope>
    <source>
        <strain evidence="1 2">NSJ-7</strain>
    </source>
</reference>
<evidence type="ECO:0000313" key="2">
    <source>
        <dbReference type="Proteomes" id="UP000635828"/>
    </source>
</evidence>
<comment type="caution">
    <text evidence="1">The sequence shown here is derived from an EMBL/GenBank/DDBJ whole genome shotgun (WGS) entry which is preliminary data.</text>
</comment>
<sequence length="247" mass="28107">MKFKNVLICLFSAALAVSCILWPSLISGYQDKKMRGRVELDKVEDASEIRTDTLTIAEKLALIVEADNSMEEIAVTNQSYEWGSAEVEELKKVCINELKKLKEMGMFPKLDLNKNTMMFYETTTTYLDTKNYARRLRVQTVSIQSADQSLSLVIDDSSHKILSLDSVKGTGIKAVDAEKIIGIWDRYLGLRETNKIAVIKTSHFVRYKSGSENVCYSFIFFSKKFAEEGEFYIHPEVNYGDENSVSR</sequence>
<dbReference type="PROSITE" id="PS51257">
    <property type="entry name" value="PROKAR_LIPOPROTEIN"/>
    <property type="match status" value="1"/>
</dbReference>
<name>A0ABR7FPF3_9FIRM</name>
<protein>
    <submittedName>
        <fullName evidence="1">Uncharacterized protein</fullName>
    </submittedName>
</protein>
<dbReference type="RefSeq" id="WP_024727822.1">
    <property type="nucleotide sequence ID" value="NZ_JACOOS010000003.1"/>
</dbReference>
<keyword evidence="2" id="KW-1185">Reference proteome</keyword>
<dbReference type="Proteomes" id="UP000635828">
    <property type="component" value="Unassembled WGS sequence"/>
</dbReference>